<proteinExistence type="predicted"/>
<reference evidence="1 2" key="1">
    <citation type="submission" date="2019-07" db="EMBL/GenBank/DDBJ databases">
        <title>Whole genome shotgun sequence of Aneurinibacillus danicus NBRC 102444.</title>
        <authorList>
            <person name="Hosoyama A."/>
            <person name="Uohara A."/>
            <person name="Ohji S."/>
            <person name="Ichikawa N."/>
        </authorList>
    </citation>
    <scope>NUCLEOTIDE SEQUENCE [LARGE SCALE GENOMIC DNA]</scope>
    <source>
        <strain evidence="1 2">NBRC 102444</strain>
    </source>
</reference>
<gene>
    <name evidence="1" type="ORF">ADA01nite_14720</name>
</gene>
<dbReference type="Proteomes" id="UP000321157">
    <property type="component" value="Unassembled WGS sequence"/>
</dbReference>
<sequence length="96" mass="11204">MEHIHYSFEGFADAYGLAGDTRKHIHDVMERYRDKIRLGEKITEPDFMEDMALASGLGEREVREMLDVLQQSQAWQDTVDEMNRTWVAQESKDGIQ</sequence>
<dbReference type="EMBL" id="BJXX01000059">
    <property type="protein sequence ID" value="GEN34012.1"/>
    <property type="molecule type" value="Genomic_DNA"/>
</dbReference>
<evidence type="ECO:0000313" key="1">
    <source>
        <dbReference type="EMBL" id="GEN34012.1"/>
    </source>
</evidence>
<dbReference type="RefSeq" id="WP_146809302.1">
    <property type="nucleotide sequence ID" value="NZ_BJXX01000059.1"/>
</dbReference>
<organism evidence="1 2">
    <name type="scientific">Aneurinibacillus danicus</name>
    <dbReference type="NCBI Taxonomy" id="267746"/>
    <lineage>
        <taxon>Bacteria</taxon>
        <taxon>Bacillati</taxon>
        <taxon>Bacillota</taxon>
        <taxon>Bacilli</taxon>
        <taxon>Bacillales</taxon>
        <taxon>Paenibacillaceae</taxon>
        <taxon>Aneurinibacillus group</taxon>
        <taxon>Aneurinibacillus</taxon>
    </lineage>
</organism>
<accession>A0A511V9U9</accession>
<dbReference type="OrthoDB" id="9906388at2"/>
<name>A0A511V9U9_9BACL</name>
<dbReference type="AlphaFoldDB" id="A0A511V9U9"/>
<evidence type="ECO:0000313" key="2">
    <source>
        <dbReference type="Proteomes" id="UP000321157"/>
    </source>
</evidence>
<keyword evidence="2" id="KW-1185">Reference proteome</keyword>
<protein>
    <submittedName>
        <fullName evidence="1">Uncharacterized protein</fullName>
    </submittedName>
</protein>
<comment type="caution">
    <text evidence="1">The sequence shown here is derived from an EMBL/GenBank/DDBJ whole genome shotgun (WGS) entry which is preliminary data.</text>
</comment>